<reference evidence="2 3" key="1">
    <citation type="submission" date="2019-02" db="EMBL/GenBank/DDBJ databases">
        <title>Deep-cultivation of Planctomycetes and their phenomic and genomic characterization uncovers novel biology.</title>
        <authorList>
            <person name="Wiegand S."/>
            <person name="Jogler M."/>
            <person name="Boedeker C."/>
            <person name="Pinto D."/>
            <person name="Vollmers J."/>
            <person name="Rivas-Marin E."/>
            <person name="Kohn T."/>
            <person name="Peeters S.H."/>
            <person name="Heuer A."/>
            <person name="Rast P."/>
            <person name="Oberbeckmann S."/>
            <person name="Bunk B."/>
            <person name="Jeske O."/>
            <person name="Meyerdierks A."/>
            <person name="Storesund J.E."/>
            <person name="Kallscheuer N."/>
            <person name="Luecker S."/>
            <person name="Lage O.M."/>
            <person name="Pohl T."/>
            <person name="Merkel B.J."/>
            <person name="Hornburger P."/>
            <person name="Mueller R.-W."/>
            <person name="Bruemmer F."/>
            <person name="Labrenz M."/>
            <person name="Spormann A.M."/>
            <person name="Op den Camp H."/>
            <person name="Overmann J."/>
            <person name="Amann R."/>
            <person name="Jetten M.S.M."/>
            <person name="Mascher T."/>
            <person name="Medema M.H."/>
            <person name="Devos D.P."/>
            <person name="Kaster A.-K."/>
            <person name="Ovreas L."/>
            <person name="Rohde M."/>
            <person name="Galperin M.Y."/>
            <person name="Jogler C."/>
        </authorList>
    </citation>
    <scope>NUCLEOTIDE SEQUENCE [LARGE SCALE GENOMIC DNA]</scope>
    <source>
        <strain evidence="2 3">K22_7</strain>
    </source>
</reference>
<dbReference type="RefSeq" id="WP_145168700.1">
    <property type="nucleotide sequence ID" value="NZ_CP036525.1"/>
</dbReference>
<protein>
    <submittedName>
        <fullName evidence="2">Uncharacterized protein</fullName>
    </submittedName>
</protein>
<proteinExistence type="predicted"/>
<accession>A0A517N7D4</accession>
<evidence type="ECO:0000256" key="1">
    <source>
        <dbReference type="SAM" id="Coils"/>
    </source>
</evidence>
<dbReference type="EMBL" id="CP036525">
    <property type="protein sequence ID" value="QDT02908.1"/>
    <property type="molecule type" value="Genomic_DNA"/>
</dbReference>
<dbReference type="AlphaFoldDB" id="A0A517N7D4"/>
<feature type="coiled-coil region" evidence="1">
    <location>
        <begin position="127"/>
        <end position="195"/>
    </location>
</feature>
<evidence type="ECO:0000313" key="2">
    <source>
        <dbReference type="EMBL" id="QDT02908.1"/>
    </source>
</evidence>
<keyword evidence="1" id="KW-0175">Coiled coil</keyword>
<organism evidence="2 3">
    <name type="scientific">Rubripirellula lacrimiformis</name>
    <dbReference type="NCBI Taxonomy" id="1930273"/>
    <lineage>
        <taxon>Bacteria</taxon>
        <taxon>Pseudomonadati</taxon>
        <taxon>Planctomycetota</taxon>
        <taxon>Planctomycetia</taxon>
        <taxon>Pirellulales</taxon>
        <taxon>Pirellulaceae</taxon>
        <taxon>Rubripirellula</taxon>
    </lineage>
</organism>
<feature type="coiled-coil region" evidence="1">
    <location>
        <begin position="46"/>
        <end position="86"/>
    </location>
</feature>
<gene>
    <name evidence="2" type="ORF">K227x_12870</name>
</gene>
<feature type="coiled-coil region" evidence="1">
    <location>
        <begin position="308"/>
        <end position="342"/>
    </location>
</feature>
<keyword evidence="3" id="KW-1185">Reference proteome</keyword>
<evidence type="ECO:0000313" key="3">
    <source>
        <dbReference type="Proteomes" id="UP000318538"/>
    </source>
</evidence>
<dbReference type="KEGG" id="rlc:K227x_12870"/>
<dbReference type="Proteomes" id="UP000318538">
    <property type="component" value="Chromosome"/>
</dbReference>
<dbReference type="OrthoDB" id="259039at2"/>
<name>A0A517N7D4_9BACT</name>
<sequence>MANNLTYSESEVQGLKAQEAKDYCVELMRQLTAREGGPISPGEVQLQELQYELQLKEAEAEDCRQRELHLERMKEFELEIEREKAEWAKANKFADERRQQYAKVIGQVSESQEKLSVQLDRATREHNVKLQMMQAEHEARRDELQAELEELTQQRDALIEEIGKLADLNSAAEDVDRLRTEIEESRIAAARQQKQLDDDIEVAAFEKEKELKRIRREQDLELAELDASHRKQMLDANIEALDAMLKNLGLAKVDPAELESLHQQAAEHRALAEQEVQSIRRAAVDEFKQQFNVNASEPMDVTDLFYREKALQEDNQANLKQIQKLEAEIARMRTHIESESSRVAQAIEAARTNIQNNIEPGVKR</sequence>